<dbReference type="Proteomes" id="UP000440694">
    <property type="component" value="Unassembled WGS sequence"/>
</dbReference>
<evidence type="ECO:0000256" key="6">
    <source>
        <dbReference type="ARBA" id="ARBA00030642"/>
    </source>
</evidence>
<dbReference type="SUPFAM" id="SSF54534">
    <property type="entry name" value="FKBP-like"/>
    <property type="match status" value="1"/>
</dbReference>
<keyword evidence="8 12" id="KW-0413">Isomerase</keyword>
<proteinExistence type="inferred from homology"/>
<dbReference type="EC" id="5.2.1.8" evidence="3"/>
<dbReference type="PANTHER" id="PTHR47245:SF2">
    <property type="entry name" value="PEPTIDYL-PROLYL CIS-TRANS ISOMERASE HP_0175-RELATED"/>
    <property type="match status" value="1"/>
</dbReference>
<keyword evidence="10" id="KW-0732">Signal</keyword>
<evidence type="ECO:0000256" key="5">
    <source>
        <dbReference type="ARBA" id="ARBA00023110"/>
    </source>
</evidence>
<dbReference type="AlphaFoldDB" id="A0A6I3KL60"/>
<reference evidence="12 13" key="1">
    <citation type="submission" date="2019-11" db="EMBL/GenBank/DDBJ databases">
        <title>Identification of a novel strain.</title>
        <authorList>
            <person name="Xu Q."/>
            <person name="Wang G."/>
        </authorList>
    </citation>
    <scope>NUCLEOTIDE SEQUENCE [LARGE SCALE GENOMIC DNA]</scope>
    <source>
        <strain evidence="13">xq</strain>
    </source>
</reference>
<dbReference type="InterPro" id="IPR027304">
    <property type="entry name" value="Trigger_fact/SurA_dom_sf"/>
</dbReference>
<sequence length="329" mass="35223">MRALAGFALIAAAALAAHGTAAFAQTASNDTVVATVDGKNITEGDLKLAESEIGQELAQLQPEVKRRALVEYLIDNQLFANAAEAAKLQDSPEFAKYMAYLRIRALREQFFEKTLKGTVSEDEAKKIYNARVAELKPEWEFAARHILVDSEEKAKELRAKIAGGADFAVIAKESSTDKGSAAQGGLLGYFGLGQMVPEFETQVAKMQKGELSEPVKTQFGWHIIKLEDRRQKPPPAFEQVKDTIMNSLAVRKAQEKSAELRGKAKVDYVDAGIKKMVEDQKKQQAEAMEAAKKAAEQGAAPGAAPAVPPAPGAAPATPAPGATPPAAKP</sequence>
<keyword evidence="5 8" id="KW-0697">Rotamase</keyword>
<dbReference type="InterPro" id="IPR050245">
    <property type="entry name" value="PrsA_foldase"/>
</dbReference>
<dbReference type="GO" id="GO:0003755">
    <property type="term" value="F:peptidyl-prolyl cis-trans isomerase activity"/>
    <property type="evidence" value="ECO:0007669"/>
    <property type="project" value="UniProtKB-KW"/>
</dbReference>
<dbReference type="InterPro" id="IPR046357">
    <property type="entry name" value="PPIase_dom_sf"/>
</dbReference>
<evidence type="ECO:0000313" key="13">
    <source>
        <dbReference type="Proteomes" id="UP000440694"/>
    </source>
</evidence>
<evidence type="ECO:0000256" key="3">
    <source>
        <dbReference type="ARBA" id="ARBA00013194"/>
    </source>
</evidence>
<comment type="similarity">
    <text evidence="2">Belongs to the PpiC/parvulin rotamase family.</text>
</comment>
<evidence type="ECO:0000256" key="7">
    <source>
        <dbReference type="ARBA" id="ARBA00031484"/>
    </source>
</evidence>
<evidence type="ECO:0000256" key="8">
    <source>
        <dbReference type="PROSITE-ProRule" id="PRU00278"/>
    </source>
</evidence>
<organism evidence="12 13">
    <name type="scientific">Hyphomicrobium album</name>
    <dbReference type="NCBI Taxonomy" id="2665159"/>
    <lineage>
        <taxon>Bacteria</taxon>
        <taxon>Pseudomonadati</taxon>
        <taxon>Pseudomonadota</taxon>
        <taxon>Alphaproteobacteria</taxon>
        <taxon>Hyphomicrobiales</taxon>
        <taxon>Hyphomicrobiaceae</taxon>
        <taxon>Hyphomicrobium</taxon>
    </lineage>
</organism>
<feature type="compositionally biased region" description="Basic and acidic residues" evidence="9">
    <location>
        <begin position="284"/>
        <end position="295"/>
    </location>
</feature>
<evidence type="ECO:0000259" key="11">
    <source>
        <dbReference type="PROSITE" id="PS50198"/>
    </source>
</evidence>
<name>A0A6I3KL60_9HYPH</name>
<dbReference type="PROSITE" id="PS50198">
    <property type="entry name" value="PPIC_PPIASE_2"/>
    <property type="match status" value="1"/>
</dbReference>
<feature type="compositionally biased region" description="Low complexity" evidence="9">
    <location>
        <begin position="296"/>
        <end position="305"/>
    </location>
</feature>
<dbReference type="PANTHER" id="PTHR47245">
    <property type="entry name" value="PEPTIDYLPROLYL ISOMERASE"/>
    <property type="match status" value="1"/>
</dbReference>
<evidence type="ECO:0000256" key="4">
    <source>
        <dbReference type="ARBA" id="ARBA00018370"/>
    </source>
</evidence>
<evidence type="ECO:0000256" key="1">
    <source>
        <dbReference type="ARBA" id="ARBA00000971"/>
    </source>
</evidence>
<comment type="catalytic activity">
    <reaction evidence="1">
        <text>[protein]-peptidylproline (omega=180) = [protein]-peptidylproline (omega=0)</text>
        <dbReference type="Rhea" id="RHEA:16237"/>
        <dbReference type="Rhea" id="RHEA-COMP:10747"/>
        <dbReference type="Rhea" id="RHEA-COMP:10748"/>
        <dbReference type="ChEBI" id="CHEBI:83833"/>
        <dbReference type="ChEBI" id="CHEBI:83834"/>
        <dbReference type="EC" id="5.2.1.8"/>
    </reaction>
</comment>
<dbReference type="SUPFAM" id="SSF109998">
    <property type="entry name" value="Triger factor/SurA peptide-binding domain-like"/>
    <property type="match status" value="1"/>
</dbReference>
<evidence type="ECO:0000313" key="12">
    <source>
        <dbReference type="EMBL" id="MTD95093.1"/>
    </source>
</evidence>
<comment type="caution">
    <text evidence="12">The sequence shown here is derived from an EMBL/GenBank/DDBJ whole genome shotgun (WGS) entry which is preliminary data.</text>
</comment>
<gene>
    <name evidence="12" type="ORF">GIW81_12195</name>
</gene>
<protein>
    <recommendedName>
        <fullName evidence="4">Parvulin-like PPIase</fullName>
        <ecNumber evidence="3">5.2.1.8</ecNumber>
    </recommendedName>
    <alternativeName>
        <fullName evidence="6">Peptidyl-prolyl cis-trans isomerase plp</fullName>
    </alternativeName>
    <alternativeName>
        <fullName evidence="7">Rotamase plp</fullName>
    </alternativeName>
</protein>
<feature type="signal peptide" evidence="10">
    <location>
        <begin position="1"/>
        <end position="24"/>
    </location>
</feature>
<dbReference type="Gene3D" id="3.10.50.40">
    <property type="match status" value="1"/>
</dbReference>
<evidence type="ECO:0000256" key="2">
    <source>
        <dbReference type="ARBA" id="ARBA00007656"/>
    </source>
</evidence>
<dbReference type="EMBL" id="WMBQ01000001">
    <property type="protein sequence ID" value="MTD95093.1"/>
    <property type="molecule type" value="Genomic_DNA"/>
</dbReference>
<feature type="chain" id="PRO_5026308810" description="Parvulin-like PPIase" evidence="10">
    <location>
        <begin position="25"/>
        <end position="329"/>
    </location>
</feature>
<feature type="domain" description="PpiC" evidence="11">
    <location>
        <begin position="138"/>
        <end position="228"/>
    </location>
</feature>
<feature type="region of interest" description="Disordered" evidence="9">
    <location>
        <begin position="284"/>
        <end position="329"/>
    </location>
</feature>
<dbReference type="Gene3D" id="1.10.8.1040">
    <property type="match status" value="1"/>
</dbReference>
<feature type="compositionally biased region" description="Pro residues" evidence="9">
    <location>
        <begin position="306"/>
        <end position="329"/>
    </location>
</feature>
<accession>A0A6I3KL60</accession>
<dbReference type="InterPro" id="IPR000297">
    <property type="entry name" value="PPIase_PpiC"/>
</dbReference>
<keyword evidence="13" id="KW-1185">Reference proteome</keyword>
<evidence type="ECO:0000256" key="10">
    <source>
        <dbReference type="SAM" id="SignalP"/>
    </source>
</evidence>
<dbReference type="Pfam" id="PF00639">
    <property type="entry name" value="Rotamase"/>
    <property type="match status" value="1"/>
</dbReference>
<evidence type="ECO:0000256" key="9">
    <source>
        <dbReference type="SAM" id="MobiDB-lite"/>
    </source>
</evidence>